<evidence type="ECO:0000256" key="7">
    <source>
        <dbReference type="SAM" id="MobiDB-lite"/>
    </source>
</evidence>
<dbReference type="GO" id="GO:0016798">
    <property type="term" value="F:hydrolase activity, acting on glycosyl bonds"/>
    <property type="evidence" value="ECO:0007669"/>
    <property type="project" value="UniProtKB-KW"/>
</dbReference>
<dbReference type="Proteomes" id="UP000242519">
    <property type="component" value="Unassembled WGS sequence"/>
</dbReference>
<keyword evidence="4" id="KW-0326">Glycosidase</keyword>
<organism evidence="9 10">
    <name type="scientific">Diplocarpon coronariae</name>
    <dbReference type="NCBI Taxonomy" id="2795749"/>
    <lineage>
        <taxon>Eukaryota</taxon>
        <taxon>Fungi</taxon>
        <taxon>Dikarya</taxon>
        <taxon>Ascomycota</taxon>
        <taxon>Pezizomycotina</taxon>
        <taxon>Leotiomycetes</taxon>
        <taxon>Helotiales</taxon>
        <taxon>Drepanopezizaceae</taxon>
        <taxon>Diplocarpon</taxon>
    </lineage>
</organism>
<evidence type="ECO:0000256" key="3">
    <source>
        <dbReference type="ARBA" id="ARBA00023277"/>
    </source>
</evidence>
<dbReference type="PANTHER" id="PTHR43739">
    <property type="entry name" value="XYLOGLUCANASE (EUROFUNG)"/>
    <property type="match status" value="1"/>
</dbReference>
<dbReference type="InterPro" id="IPR052025">
    <property type="entry name" value="Xyloglucanase_GH74"/>
</dbReference>
<feature type="transmembrane region" description="Helical" evidence="8">
    <location>
        <begin position="469"/>
        <end position="491"/>
    </location>
</feature>
<keyword evidence="8" id="KW-1133">Transmembrane helix</keyword>
<dbReference type="EMBL" id="MZNU01000257">
    <property type="protein sequence ID" value="OWP01890.1"/>
    <property type="molecule type" value="Genomic_DNA"/>
</dbReference>
<dbReference type="InParanoid" id="A0A218Z2N3"/>
<dbReference type="PANTHER" id="PTHR43739:SF2">
    <property type="entry name" value="OLIGOXYLOGLUCAN-REDUCING END-SPECIFIC XYLOGLUCANASE-RELATED"/>
    <property type="match status" value="1"/>
</dbReference>
<keyword evidence="2" id="KW-0378">Hydrolase</keyword>
<gene>
    <name evidence="9" type="ORF">B2J93_4740</name>
</gene>
<dbReference type="InterPro" id="IPR015943">
    <property type="entry name" value="WD40/YVTN_repeat-like_dom_sf"/>
</dbReference>
<keyword evidence="1" id="KW-0732">Signal</keyword>
<name>A0A218Z2N3_9HELO</name>
<evidence type="ECO:0000256" key="6">
    <source>
        <dbReference type="ARBA" id="ARBA00037986"/>
    </source>
</evidence>
<evidence type="ECO:0000313" key="10">
    <source>
        <dbReference type="Proteomes" id="UP000242519"/>
    </source>
</evidence>
<comment type="similarity">
    <text evidence="6">Belongs to the glycosyl hydrolase 74 family.</text>
</comment>
<dbReference type="STRING" id="503106.A0A218Z2N3"/>
<keyword evidence="8" id="KW-0472">Membrane</keyword>
<evidence type="ECO:0000256" key="2">
    <source>
        <dbReference type="ARBA" id="ARBA00022801"/>
    </source>
</evidence>
<feature type="region of interest" description="Disordered" evidence="7">
    <location>
        <begin position="1"/>
        <end position="30"/>
    </location>
</feature>
<dbReference type="AlphaFoldDB" id="A0A218Z2N3"/>
<dbReference type="Gene3D" id="2.130.10.10">
    <property type="entry name" value="YVTN repeat-like/Quinoprotein amine dehydrogenase"/>
    <property type="match status" value="1"/>
</dbReference>
<protein>
    <submittedName>
        <fullName evidence="9">BNR/Asp-box repeat protein</fullName>
    </submittedName>
</protein>
<keyword evidence="5" id="KW-0624">Polysaccharide degradation</keyword>
<comment type="caution">
    <text evidence="9">The sequence shown here is derived from an EMBL/GenBank/DDBJ whole genome shotgun (WGS) entry which is preliminary data.</text>
</comment>
<dbReference type="GO" id="GO:0000272">
    <property type="term" value="P:polysaccharide catabolic process"/>
    <property type="evidence" value="ECO:0007669"/>
    <property type="project" value="UniProtKB-KW"/>
</dbReference>
<accession>A0A218Z2N3</accession>
<dbReference type="OrthoDB" id="5367645at2759"/>
<keyword evidence="10" id="KW-1185">Reference proteome</keyword>
<reference evidence="9 10" key="1">
    <citation type="submission" date="2017-04" db="EMBL/GenBank/DDBJ databases">
        <title>Draft genome sequence of Marssonina coronaria NL1: causal agent of apple blotch.</title>
        <authorList>
            <person name="Cheng Q."/>
        </authorList>
    </citation>
    <scope>NUCLEOTIDE SEQUENCE [LARGE SCALE GENOMIC DNA]</scope>
    <source>
        <strain evidence="9 10">NL1</strain>
    </source>
</reference>
<keyword evidence="3" id="KW-0119">Carbohydrate metabolism</keyword>
<dbReference type="SUPFAM" id="SSF110296">
    <property type="entry name" value="Oligoxyloglucan reducing end-specific cellobiohydrolase"/>
    <property type="match status" value="1"/>
</dbReference>
<feature type="compositionally biased region" description="Basic and acidic residues" evidence="7">
    <location>
        <begin position="1"/>
        <end position="12"/>
    </location>
</feature>
<evidence type="ECO:0000256" key="5">
    <source>
        <dbReference type="ARBA" id="ARBA00023326"/>
    </source>
</evidence>
<evidence type="ECO:0000256" key="4">
    <source>
        <dbReference type="ARBA" id="ARBA00023295"/>
    </source>
</evidence>
<evidence type="ECO:0000256" key="1">
    <source>
        <dbReference type="ARBA" id="ARBA00022729"/>
    </source>
</evidence>
<dbReference type="GO" id="GO:0010411">
    <property type="term" value="P:xyloglucan metabolic process"/>
    <property type="evidence" value="ECO:0007669"/>
    <property type="project" value="TreeGrafter"/>
</dbReference>
<sequence length="585" mass="62279">MSWRRTGSDGCRRPGANEPYFGSRTPGLRTATDRARTRTNLTHHPDAAAHGIGTGIGIGIGIGFVLFDANRAGVIYAGAHGPNGPSGLYPTADAGQAWTAISGQPPDWSGVEILSSMELQEYIFKSAGPQPTRAALASSGVLYVTCADAPGPYGAQHGVGDSYNTKTSTWADITLYLWGSVTHGGEPGVYRSDDARVLGRVYLGTFGRGIVCDDIAADVGDLDGGREGRRQSSAPEGDSQHPIAAFTPAAAKQVSQCASIATYESLSGFVRLKTLLASDEYYVAGSLIPASNPTHLTSQEKESMGIMLKSMCAMADLFYVALVLLGFAAVVLGAGNQSVEFSYPPAGLTLNYMDTINVSYTSNSSKPLTLYTFCTKVNSAGPLKKQKQFVPANNGSGLVLLSWPDVDSCYFDIRRNKTAKSGVRSHFVQVLSIARPTPIIVGLDQNSTTIPVKPTDIATATGHSNGVKIGIGVGVTLGVVIITAAGFVLFFMKRRRKTKKQAQWPPWKVVNDNPNPYSGDRGAYVPMESIPSEIAVKNNGEASHELTSERTFEIDNGRIVGELSAESEIQTPGLRRFSWERTPVG</sequence>
<proteinExistence type="inferred from homology"/>
<evidence type="ECO:0000256" key="8">
    <source>
        <dbReference type="SAM" id="Phobius"/>
    </source>
</evidence>
<keyword evidence="8" id="KW-0812">Transmembrane</keyword>
<feature type="transmembrane region" description="Helical" evidence="8">
    <location>
        <begin position="317"/>
        <end position="335"/>
    </location>
</feature>
<evidence type="ECO:0000313" key="9">
    <source>
        <dbReference type="EMBL" id="OWP01890.1"/>
    </source>
</evidence>